<sequence length="699" mass="81001">MNKDLEFLMEENKLQDTINILNNEILKFIGKRKSITDYIVEYRKKYIEDYKDDEDKVIDYFDHEKYVKEEAFRTIDKRLKEFTVLKESPYFGKITFTEENEGAEDLYIGRFGLTPEESYEPVIVDWRAPIASLFYKGTLGECSYISPIGEIKTNLLGRRQLIIKKGELKGLFDSAVDVKDEILQMVLTTNSNEKLKDIVMTIQEEQDEIIRAPKDKVVVVNGVAGSGKTTIALHRVSYLLYNNRKQFGDKVLVLGPNDIFIDYIAQVLPSLGEEGGIRQTTFQQFAMEEIDLHEPVKGFSEYIEEAMSGNQDALKEYKYKSSRKFSETLDKQLEDMNDNYFNIKPVTFFGEEIVDVNEIKDLFTKHYGYMPLFRRSAKIKRVLVSKIKDKRDELVRELNAEIKKKIEELSPGELEIEKNNLDFKRRLRIREIVRGVMNSRDELDNWINNEDIVSLYKRITNTESLGYMDLAGILYLMVKLNGKRCKSEIKHVVIDEAQDYNLTQFKLIKELTDCKSFTIVGDSNQRLITTDEEPAMLHLDKLFGEDVVNFELNKSYRSTQQIMEYASKFLDEDKVIPLVREGEMVLEEETTSIEDTVETLSSIIEDFEEDGLESIAIITKDKDKLKEVSNLIKAKTKVVTFDKEDMIYKGGLVLLPAYYAKGLEFDGVILLDDFDDTPNLVKYIMCTRALHRLAVIKRG</sequence>
<accession>A0ABR8PUG2</accession>
<keyword evidence="2 5" id="KW-0378">Hydrolase</keyword>
<gene>
    <name evidence="7" type="ORF">H9661_10645</name>
</gene>
<feature type="binding site" evidence="5">
    <location>
        <begin position="222"/>
        <end position="229"/>
    </location>
    <ligand>
        <name>ATP</name>
        <dbReference type="ChEBI" id="CHEBI:30616"/>
    </ligand>
</feature>
<evidence type="ECO:0000256" key="5">
    <source>
        <dbReference type="PROSITE-ProRule" id="PRU00560"/>
    </source>
</evidence>
<dbReference type="InterPro" id="IPR000212">
    <property type="entry name" value="DNA_helicase_UvrD/REP"/>
</dbReference>
<evidence type="ECO:0000313" key="7">
    <source>
        <dbReference type="EMBL" id="MBD7911817.1"/>
    </source>
</evidence>
<dbReference type="PANTHER" id="PTHR11070:SF17">
    <property type="entry name" value="DNA HELICASE IV"/>
    <property type="match status" value="1"/>
</dbReference>
<comment type="caution">
    <text evidence="7">The sequence shown here is derived from an EMBL/GenBank/DDBJ whole genome shotgun (WGS) entry which is preliminary data.</text>
</comment>
<feature type="domain" description="UvrD-like helicase ATP-binding" evidence="6">
    <location>
        <begin position="201"/>
        <end position="559"/>
    </location>
</feature>
<evidence type="ECO:0000259" key="6">
    <source>
        <dbReference type="PROSITE" id="PS51198"/>
    </source>
</evidence>
<evidence type="ECO:0000313" key="8">
    <source>
        <dbReference type="Proteomes" id="UP000627781"/>
    </source>
</evidence>
<evidence type="ECO:0000256" key="3">
    <source>
        <dbReference type="ARBA" id="ARBA00022806"/>
    </source>
</evidence>
<protein>
    <submittedName>
        <fullName evidence="7">AAA family ATPase</fullName>
    </submittedName>
</protein>
<dbReference type="InterPro" id="IPR014016">
    <property type="entry name" value="UvrD-like_ATP-bd"/>
</dbReference>
<keyword evidence="8" id="KW-1185">Reference proteome</keyword>
<dbReference type="RefSeq" id="WP_143315831.1">
    <property type="nucleotide sequence ID" value="NZ_JACSRA010000015.1"/>
</dbReference>
<proteinExistence type="predicted"/>
<keyword evidence="4 5" id="KW-0067">ATP-binding</keyword>
<evidence type="ECO:0000256" key="2">
    <source>
        <dbReference type="ARBA" id="ARBA00022801"/>
    </source>
</evidence>
<dbReference type="Gene3D" id="1.10.10.160">
    <property type="match status" value="1"/>
</dbReference>
<dbReference type="PANTHER" id="PTHR11070">
    <property type="entry name" value="UVRD / RECB / PCRA DNA HELICASE FAMILY MEMBER"/>
    <property type="match status" value="1"/>
</dbReference>
<name>A0ABR8PUG2_9CLOT</name>
<dbReference type="SUPFAM" id="SSF52540">
    <property type="entry name" value="P-loop containing nucleoside triphosphate hydrolases"/>
    <property type="match status" value="1"/>
</dbReference>
<dbReference type="Gene3D" id="3.40.50.300">
    <property type="entry name" value="P-loop containing nucleotide triphosphate hydrolases"/>
    <property type="match status" value="3"/>
</dbReference>
<evidence type="ECO:0000256" key="1">
    <source>
        <dbReference type="ARBA" id="ARBA00022741"/>
    </source>
</evidence>
<organism evidence="7 8">
    <name type="scientific">Clostridium cibarium</name>
    <dbReference type="NCBI Taxonomy" id="2762247"/>
    <lineage>
        <taxon>Bacteria</taxon>
        <taxon>Bacillati</taxon>
        <taxon>Bacillota</taxon>
        <taxon>Clostridia</taxon>
        <taxon>Eubacteriales</taxon>
        <taxon>Clostridiaceae</taxon>
        <taxon>Clostridium</taxon>
    </lineage>
</organism>
<dbReference type="InterPro" id="IPR027417">
    <property type="entry name" value="P-loop_NTPase"/>
</dbReference>
<evidence type="ECO:0000256" key="4">
    <source>
        <dbReference type="ARBA" id="ARBA00022840"/>
    </source>
</evidence>
<keyword evidence="3 5" id="KW-0347">Helicase</keyword>
<dbReference type="PROSITE" id="PS51198">
    <property type="entry name" value="UVRD_HELICASE_ATP_BIND"/>
    <property type="match status" value="1"/>
</dbReference>
<dbReference type="Pfam" id="PF00580">
    <property type="entry name" value="UvrD-helicase"/>
    <property type="match status" value="1"/>
</dbReference>
<dbReference type="EMBL" id="JACSRA010000015">
    <property type="protein sequence ID" value="MBD7911817.1"/>
    <property type="molecule type" value="Genomic_DNA"/>
</dbReference>
<dbReference type="InterPro" id="IPR013986">
    <property type="entry name" value="DExx_box_DNA_helicase_dom_sf"/>
</dbReference>
<keyword evidence="1 5" id="KW-0547">Nucleotide-binding</keyword>
<reference evidence="7 8" key="1">
    <citation type="submission" date="2020-08" db="EMBL/GenBank/DDBJ databases">
        <title>A Genomic Blueprint of the Chicken Gut Microbiome.</title>
        <authorList>
            <person name="Gilroy R."/>
            <person name="Ravi A."/>
            <person name="Getino M."/>
            <person name="Pursley I."/>
            <person name="Horton D.L."/>
            <person name="Alikhan N.-F."/>
            <person name="Baker D."/>
            <person name="Gharbi K."/>
            <person name="Hall N."/>
            <person name="Watson M."/>
            <person name="Adriaenssens E.M."/>
            <person name="Foster-Nyarko E."/>
            <person name="Jarju S."/>
            <person name="Secka A."/>
            <person name="Antonio M."/>
            <person name="Oren A."/>
            <person name="Chaudhuri R."/>
            <person name="La Ragione R.M."/>
            <person name="Hildebrand F."/>
            <person name="Pallen M.J."/>
        </authorList>
    </citation>
    <scope>NUCLEOTIDE SEQUENCE [LARGE SCALE GENOMIC DNA]</scope>
    <source>
        <strain evidence="7 8">Sa3CVN1</strain>
    </source>
</reference>
<dbReference type="Proteomes" id="UP000627781">
    <property type="component" value="Unassembled WGS sequence"/>
</dbReference>